<accession>A0A1D2K7J0</accession>
<sequence length="112" mass="13294">MLEKTTRINMLFAFYQPLLTAKQSEYMTLYYEDDYSLGEIAEEYEISRQAVYDNIKRTVKILETYEEKLGLVAVFKKQNDIVTGLRHQITENQWEDPKVTALLNELDEINLY</sequence>
<dbReference type="NCBIfam" id="NF001070">
    <property type="entry name" value="PRK00118.1-6"/>
    <property type="match status" value="1"/>
</dbReference>
<dbReference type="EMBL" id="OUNC01000078">
    <property type="protein sequence ID" value="SPP30742.1"/>
    <property type="molecule type" value="Genomic_DNA"/>
</dbReference>
<dbReference type="EMBL" id="CP023483">
    <property type="protein sequence ID" value="ATF27010.1"/>
    <property type="molecule type" value="Genomic_DNA"/>
</dbReference>
<name>A0A1D2K7J0_BROTH</name>
<dbReference type="OrthoDB" id="6392at2"/>
<reference evidence="7" key="2">
    <citation type="submission" date="2018-04" db="EMBL/GenBank/DDBJ databases">
        <authorList>
            <person name="Illikoud N."/>
        </authorList>
    </citation>
    <scope>NUCLEOTIDE SEQUENCE [LARGE SCALE GENOMIC DNA]</scope>
</reference>
<evidence type="ECO:0000256" key="1">
    <source>
        <dbReference type="ARBA" id="ARBA00008720"/>
    </source>
</evidence>
<evidence type="ECO:0000313" key="5">
    <source>
        <dbReference type="EMBL" id="SPP30742.1"/>
    </source>
</evidence>
<reference evidence="5" key="3">
    <citation type="submission" date="2018-04" db="EMBL/GenBank/DDBJ databases">
        <authorList>
            <person name="Go L.Y."/>
            <person name="Mitchell J.A."/>
        </authorList>
    </citation>
    <scope>NUCLEOTIDE SEQUENCE</scope>
    <source>
        <strain evidence="5">BSAS1 3</strain>
    </source>
</reference>
<dbReference type="STRING" id="2756.BFR44_04110"/>
<evidence type="ECO:0000313" key="4">
    <source>
        <dbReference type="EMBL" id="ATF27010.1"/>
    </source>
</evidence>
<dbReference type="Pfam" id="PF04297">
    <property type="entry name" value="UPF0122"/>
    <property type="match status" value="1"/>
</dbReference>
<gene>
    <name evidence="5" type="primary">ylxM</name>
    <name evidence="5" type="ORF">BTBSAS_80082</name>
    <name evidence="4" type="ORF">CNY62_11930</name>
</gene>
<dbReference type="AlphaFoldDB" id="A0A1D2K7J0"/>
<dbReference type="SUPFAM" id="SSF88659">
    <property type="entry name" value="Sigma3 and sigma4 domains of RNA polymerase sigma factors"/>
    <property type="match status" value="1"/>
</dbReference>
<dbReference type="InterPro" id="IPR013324">
    <property type="entry name" value="RNA_pol_sigma_r3/r4-like"/>
</dbReference>
<evidence type="ECO:0000313" key="7">
    <source>
        <dbReference type="Proteomes" id="UP000270190"/>
    </source>
</evidence>
<dbReference type="GeneID" id="66536207"/>
<evidence type="ECO:0000256" key="3">
    <source>
        <dbReference type="HAMAP-Rule" id="MF_00245"/>
    </source>
</evidence>
<dbReference type="InterPro" id="IPR007394">
    <property type="entry name" value="UPF0122"/>
</dbReference>
<dbReference type="PANTHER" id="PTHR40083">
    <property type="entry name" value="UPF0122 PROTEIN CBO2450/CLC_2298"/>
    <property type="match status" value="1"/>
</dbReference>
<dbReference type="Proteomes" id="UP000270190">
    <property type="component" value="Unassembled WGS sequence"/>
</dbReference>
<reference evidence="4 6" key="1">
    <citation type="submission" date="2017-09" db="EMBL/GenBank/DDBJ databases">
        <title>Complete Genome Sequences of Two Strains of the Meat Spoilage Bacterium Brochothrix thermosphacta Isolated from Ground Chicken.</title>
        <authorList>
            <person name="Paoli G.C."/>
            <person name="Wijey C."/>
            <person name="Chen C.-Y."/>
            <person name="Nguyen L."/>
            <person name="Yan X."/>
            <person name="Irwin P.L."/>
        </authorList>
    </citation>
    <scope>NUCLEOTIDE SEQUENCE [LARGE SCALE GENOMIC DNA]</scope>
    <source>
        <strain evidence="4 6">BI</strain>
    </source>
</reference>
<organism evidence="4 6">
    <name type="scientific">Brochothrix thermosphacta</name>
    <name type="common">Microbacterium thermosphactum</name>
    <dbReference type="NCBI Taxonomy" id="2756"/>
    <lineage>
        <taxon>Bacteria</taxon>
        <taxon>Bacillati</taxon>
        <taxon>Bacillota</taxon>
        <taxon>Bacilli</taxon>
        <taxon>Bacillales</taxon>
        <taxon>Listeriaceae</taxon>
        <taxon>Brochothrix</taxon>
    </lineage>
</organism>
<dbReference type="RefSeq" id="WP_029091015.1">
    <property type="nucleotide sequence ID" value="NZ_CBCPHX010000001.1"/>
</dbReference>
<evidence type="ECO:0000256" key="2">
    <source>
        <dbReference type="ARBA" id="ARBA00024764"/>
    </source>
</evidence>
<comment type="function">
    <text evidence="2 3">Might take part in the signal recognition particle (SRP) pathway. This is inferred from the conservation of its genetic proximity to ftsY/ffh. May be a regulatory protein.</text>
</comment>
<proteinExistence type="inferred from homology"/>
<dbReference type="PANTHER" id="PTHR40083:SF1">
    <property type="entry name" value="UPF0122 PROTEIN YLXM"/>
    <property type="match status" value="1"/>
</dbReference>
<dbReference type="HAMAP" id="MF_00245">
    <property type="entry name" value="UPF0122"/>
    <property type="match status" value="1"/>
</dbReference>
<dbReference type="InterPro" id="IPR036388">
    <property type="entry name" value="WH-like_DNA-bd_sf"/>
</dbReference>
<dbReference type="KEGG" id="bths:CNY62_11930"/>
<dbReference type="Proteomes" id="UP000243591">
    <property type="component" value="Chromosome"/>
</dbReference>
<keyword evidence="6" id="KW-1185">Reference proteome</keyword>
<comment type="similarity">
    <text evidence="1 3">Belongs to the UPF0122 family.</text>
</comment>
<dbReference type="Gene3D" id="1.10.10.10">
    <property type="entry name" value="Winged helix-like DNA-binding domain superfamily/Winged helix DNA-binding domain"/>
    <property type="match status" value="1"/>
</dbReference>
<dbReference type="NCBIfam" id="NF045758">
    <property type="entry name" value="YlxM"/>
    <property type="match status" value="1"/>
</dbReference>
<dbReference type="InterPro" id="IPR054831">
    <property type="entry name" value="UPF0122_fam_protein"/>
</dbReference>
<dbReference type="NCBIfam" id="NF001068">
    <property type="entry name" value="PRK00118.1-4"/>
    <property type="match status" value="1"/>
</dbReference>
<protein>
    <recommendedName>
        <fullName evidence="3">UPF0122 protein BTBSAS_80082</fullName>
    </recommendedName>
</protein>
<evidence type="ECO:0000313" key="6">
    <source>
        <dbReference type="Proteomes" id="UP000243591"/>
    </source>
</evidence>